<keyword evidence="2" id="KW-1185">Reference proteome</keyword>
<comment type="caution">
    <text evidence="1">The sequence shown here is derived from an EMBL/GenBank/DDBJ whole genome shotgun (WGS) entry which is preliminary data.</text>
</comment>
<accession>A0A9P7YHB4</accession>
<dbReference type="EMBL" id="MU251491">
    <property type="protein sequence ID" value="KAG9233664.1"/>
    <property type="molecule type" value="Genomic_DNA"/>
</dbReference>
<evidence type="ECO:0000313" key="1">
    <source>
        <dbReference type="EMBL" id="KAG9233664.1"/>
    </source>
</evidence>
<dbReference type="Proteomes" id="UP000824998">
    <property type="component" value="Unassembled WGS sequence"/>
</dbReference>
<sequence length="205" mass="23367">MKQSFQAKISSKKFANALRDCGMKTELDRETVYDLVKLYSSEQEPIRDVRDRVIKLLNSQCRWSQQTVLTAAENSRDPIRTSRWLPVIVDGTMVLKAPNECRHSLDRILFSSQLPIFDVHHLSKDWTAQLGWDKIISKEILLAQLRYGAEEETTHVVSTVLAYMVSDWGISCADDLVDIAFVPRGNSCFMKPYQVFSPPKKGPSS</sequence>
<protein>
    <submittedName>
        <fullName evidence="1">Uncharacterized protein</fullName>
    </submittedName>
</protein>
<proteinExistence type="predicted"/>
<name>A0A9P7YHB4_9HELO</name>
<organism evidence="1 2">
    <name type="scientific">Amylocarpus encephaloides</name>
    <dbReference type="NCBI Taxonomy" id="45428"/>
    <lineage>
        <taxon>Eukaryota</taxon>
        <taxon>Fungi</taxon>
        <taxon>Dikarya</taxon>
        <taxon>Ascomycota</taxon>
        <taxon>Pezizomycotina</taxon>
        <taxon>Leotiomycetes</taxon>
        <taxon>Helotiales</taxon>
        <taxon>Helotiales incertae sedis</taxon>
        <taxon>Amylocarpus</taxon>
    </lineage>
</organism>
<gene>
    <name evidence="1" type="ORF">BJ875DRAFT_442045</name>
</gene>
<reference evidence="1" key="1">
    <citation type="journal article" date="2021" name="IMA Fungus">
        <title>Genomic characterization of three marine fungi, including Emericellopsis atlantica sp. nov. with signatures of a generalist lifestyle and marine biomass degradation.</title>
        <authorList>
            <person name="Hagestad O.C."/>
            <person name="Hou L."/>
            <person name="Andersen J.H."/>
            <person name="Hansen E.H."/>
            <person name="Altermark B."/>
            <person name="Li C."/>
            <person name="Kuhnert E."/>
            <person name="Cox R.J."/>
            <person name="Crous P.W."/>
            <person name="Spatafora J.W."/>
            <person name="Lail K."/>
            <person name="Amirebrahimi M."/>
            <person name="Lipzen A."/>
            <person name="Pangilinan J."/>
            <person name="Andreopoulos W."/>
            <person name="Hayes R.D."/>
            <person name="Ng V."/>
            <person name="Grigoriev I.V."/>
            <person name="Jackson S.A."/>
            <person name="Sutton T.D.S."/>
            <person name="Dobson A.D.W."/>
            <person name="Rama T."/>
        </authorList>
    </citation>
    <scope>NUCLEOTIDE SEQUENCE</scope>
    <source>
        <strain evidence="1">TRa018bII</strain>
    </source>
</reference>
<evidence type="ECO:0000313" key="2">
    <source>
        <dbReference type="Proteomes" id="UP000824998"/>
    </source>
</evidence>
<dbReference type="AlphaFoldDB" id="A0A9P7YHB4"/>